<proteinExistence type="inferred from homology"/>
<accession>A0A7Y9JL51</accession>
<evidence type="ECO:0000256" key="7">
    <source>
        <dbReference type="RuleBase" id="RU363032"/>
    </source>
</evidence>
<dbReference type="InterPro" id="IPR000515">
    <property type="entry name" value="MetI-like"/>
</dbReference>
<dbReference type="RefSeq" id="WP_179430748.1">
    <property type="nucleotide sequence ID" value="NZ_BAABLC010000003.1"/>
</dbReference>
<keyword evidence="2 7" id="KW-0813">Transport</keyword>
<keyword evidence="5 7" id="KW-1133">Transmembrane helix</keyword>
<dbReference type="AlphaFoldDB" id="A0A7Y9JL51"/>
<comment type="caution">
    <text evidence="9">The sequence shown here is derived from an EMBL/GenBank/DDBJ whole genome shotgun (WGS) entry which is preliminary data.</text>
</comment>
<feature type="domain" description="ABC transmembrane type-1" evidence="8">
    <location>
        <begin position="58"/>
        <end position="271"/>
    </location>
</feature>
<evidence type="ECO:0000256" key="3">
    <source>
        <dbReference type="ARBA" id="ARBA00022475"/>
    </source>
</evidence>
<evidence type="ECO:0000259" key="8">
    <source>
        <dbReference type="PROSITE" id="PS50928"/>
    </source>
</evidence>
<evidence type="ECO:0000313" key="9">
    <source>
        <dbReference type="EMBL" id="NYD53317.1"/>
    </source>
</evidence>
<evidence type="ECO:0000256" key="5">
    <source>
        <dbReference type="ARBA" id="ARBA00022989"/>
    </source>
</evidence>
<feature type="transmembrane region" description="Helical" evidence="7">
    <location>
        <begin position="95"/>
        <end position="114"/>
    </location>
</feature>
<dbReference type="PROSITE" id="PS50928">
    <property type="entry name" value="ABC_TM1"/>
    <property type="match status" value="1"/>
</dbReference>
<dbReference type="Proteomes" id="UP000552045">
    <property type="component" value="Unassembled WGS sequence"/>
</dbReference>
<organism evidence="9 10">
    <name type="scientific">Microbacterium pseudoresistens</name>
    <dbReference type="NCBI Taxonomy" id="640634"/>
    <lineage>
        <taxon>Bacteria</taxon>
        <taxon>Bacillati</taxon>
        <taxon>Actinomycetota</taxon>
        <taxon>Actinomycetes</taxon>
        <taxon>Micrococcales</taxon>
        <taxon>Microbacteriaceae</taxon>
        <taxon>Microbacterium</taxon>
    </lineage>
</organism>
<dbReference type="Pfam" id="PF00528">
    <property type="entry name" value="BPD_transp_1"/>
    <property type="match status" value="1"/>
</dbReference>
<feature type="transmembrane region" description="Helical" evidence="7">
    <location>
        <begin position="57"/>
        <end position="83"/>
    </location>
</feature>
<feature type="transmembrane region" description="Helical" evidence="7">
    <location>
        <begin position="190"/>
        <end position="209"/>
    </location>
</feature>
<evidence type="ECO:0000256" key="4">
    <source>
        <dbReference type="ARBA" id="ARBA00022692"/>
    </source>
</evidence>
<dbReference type="InterPro" id="IPR035906">
    <property type="entry name" value="MetI-like_sf"/>
</dbReference>
<evidence type="ECO:0000256" key="6">
    <source>
        <dbReference type="ARBA" id="ARBA00023136"/>
    </source>
</evidence>
<dbReference type="GO" id="GO:0055085">
    <property type="term" value="P:transmembrane transport"/>
    <property type="evidence" value="ECO:0007669"/>
    <property type="project" value="InterPro"/>
</dbReference>
<comment type="similarity">
    <text evidence="7">Belongs to the binding-protein-dependent transport system permease family.</text>
</comment>
<keyword evidence="3" id="KW-1003">Cell membrane</keyword>
<dbReference type="EMBL" id="JACCBH010000001">
    <property type="protein sequence ID" value="NYD53317.1"/>
    <property type="molecule type" value="Genomic_DNA"/>
</dbReference>
<dbReference type="CDD" id="cd06261">
    <property type="entry name" value="TM_PBP2"/>
    <property type="match status" value="1"/>
</dbReference>
<dbReference type="GO" id="GO:0005886">
    <property type="term" value="C:plasma membrane"/>
    <property type="evidence" value="ECO:0007669"/>
    <property type="project" value="UniProtKB-SubCell"/>
</dbReference>
<feature type="transmembrane region" description="Helical" evidence="7">
    <location>
        <begin position="126"/>
        <end position="150"/>
    </location>
</feature>
<gene>
    <name evidence="9" type="ORF">BKA02_000372</name>
</gene>
<evidence type="ECO:0000313" key="10">
    <source>
        <dbReference type="Proteomes" id="UP000552045"/>
    </source>
</evidence>
<feature type="transmembrane region" description="Helical" evidence="7">
    <location>
        <begin position="221"/>
        <end position="239"/>
    </location>
</feature>
<reference evidence="9 10" key="1">
    <citation type="submission" date="2020-07" db="EMBL/GenBank/DDBJ databases">
        <title>Sequencing the genomes of 1000 actinobacteria strains.</title>
        <authorList>
            <person name="Klenk H.-P."/>
        </authorList>
    </citation>
    <scope>NUCLEOTIDE SEQUENCE [LARGE SCALE GENOMIC DNA]</scope>
    <source>
        <strain evidence="9 10">DSM 22185</strain>
    </source>
</reference>
<dbReference type="Gene3D" id="1.10.3720.10">
    <property type="entry name" value="MetI-like"/>
    <property type="match status" value="1"/>
</dbReference>
<comment type="subcellular location">
    <subcellularLocation>
        <location evidence="1 7">Cell membrane</location>
        <topology evidence="1 7">Multi-pass membrane protein</topology>
    </subcellularLocation>
</comment>
<sequence length="282" mass="30293">MQAPSLVILALVLAFPLIYSVVLSFQSYSPVDAEADGRFIGFDNYIRMLGDEQFGRAVLVTIAYVVLAVGIETLLGTIVGVALSRLIRSRRIVTSALLLPMIATPLVVGLMFSFGLNPQFGYMTDFLRALGLVGEAGVLDSAGGAFAALVVMDVWEWTPFIALMVLAGLSAAPQAQIQAAELDGCNTFELYWHVMLPMIRPVLIVAVLFRATEAIRQFDQVYILTGGGPGSATTVNDIFQYRISFAAFDMSYGAALGVATFAVVATLSAILFRFLNRKGADA</sequence>
<dbReference type="PANTHER" id="PTHR43005:SF1">
    <property type="entry name" value="SPERMIDINE_PUTRESCINE TRANSPORT SYSTEM PERMEASE PROTEIN"/>
    <property type="match status" value="1"/>
</dbReference>
<feature type="transmembrane region" description="Helical" evidence="7">
    <location>
        <begin position="157"/>
        <end position="178"/>
    </location>
</feature>
<feature type="transmembrane region" description="Helical" evidence="7">
    <location>
        <begin position="251"/>
        <end position="275"/>
    </location>
</feature>
<dbReference type="SUPFAM" id="SSF161098">
    <property type="entry name" value="MetI-like"/>
    <property type="match status" value="1"/>
</dbReference>
<keyword evidence="6 7" id="KW-0472">Membrane</keyword>
<keyword evidence="10" id="KW-1185">Reference proteome</keyword>
<dbReference type="PANTHER" id="PTHR43005">
    <property type="entry name" value="BLR7065 PROTEIN"/>
    <property type="match status" value="1"/>
</dbReference>
<evidence type="ECO:0000256" key="2">
    <source>
        <dbReference type="ARBA" id="ARBA00022448"/>
    </source>
</evidence>
<protein>
    <submittedName>
        <fullName evidence="9">Multiple sugar transport system permease protein</fullName>
    </submittedName>
</protein>
<name>A0A7Y9JL51_9MICO</name>
<keyword evidence="9" id="KW-0762">Sugar transport</keyword>
<keyword evidence="4 7" id="KW-0812">Transmembrane</keyword>
<evidence type="ECO:0000256" key="1">
    <source>
        <dbReference type="ARBA" id="ARBA00004651"/>
    </source>
</evidence>